<evidence type="ECO:0000313" key="1">
    <source>
        <dbReference type="EMBL" id="KAJ3660508.1"/>
    </source>
</evidence>
<protein>
    <submittedName>
        <fullName evidence="1">Uncharacterized protein</fullName>
    </submittedName>
</protein>
<keyword evidence="2" id="KW-1185">Reference proteome</keyword>
<evidence type="ECO:0000313" key="2">
    <source>
        <dbReference type="Proteomes" id="UP001168821"/>
    </source>
</evidence>
<reference evidence="1" key="1">
    <citation type="journal article" date="2023" name="G3 (Bethesda)">
        <title>Whole genome assemblies of Zophobas morio and Tenebrio molitor.</title>
        <authorList>
            <person name="Kaur S."/>
            <person name="Stinson S.A."/>
            <person name="diCenzo G.C."/>
        </authorList>
    </citation>
    <scope>NUCLEOTIDE SEQUENCE</scope>
    <source>
        <strain evidence="1">QUZm001</strain>
    </source>
</reference>
<gene>
    <name evidence="1" type="ORF">Zmor_004953</name>
</gene>
<proteinExistence type="predicted"/>
<organism evidence="1 2">
    <name type="scientific">Zophobas morio</name>
    <dbReference type="NCBI Taxonomy" id="2755281"/>
    <lineage>
        <taxon>Eukaryota</taxon>
        <taxon>Metazoa</taxon>
        <taxon>Ecdysozoa</taxon>
        <taxon>Arthropoda</taxon>
        <taxon>Hexapoda</taxon>
        <taxon>Insecta</taxon>
        <taxon>Pterygota</taxon>
        <taxon>Neoptera</taxon>
        <taxon>Endopterygota</taxon>
        <taxon>Coleoptera</taxon>
        <taxon>Polyphaga</taxon>
        <taxon>Cucujiformia</taxon>
        <taxon>Tenebrionidae</taxon>
        <taxon>Zophobas</taxon>
    </lineage>
</organism>
<accession>A0AA38IM93</accession>
<dbReference type="Proteomes" id="UP001168821">
    <property type="component" value="Unassembled WGS sequence"/>
</dbReference>
<name>A0AA38IM93_9CUCU</name>
<comment type="caution">
    <text evidence="1">The sequence shown here is derived from an EMBL/GenBank/DDBJ whole genome shotgun (WGS) entry which is preliminary data.</text>
</comment>
<dbReference type="EMBL" id="JALNTZ010000002">
    <property type="protein sequence ID" value="KAJ3660508.1"/>
    <property type="molecule type" value="Genomic_DNA"/>
</dbReference>
<sequence length="125" mass="14171">MARTLQEVELCDDAIKNGPYASVRTLYGLAFDDGSRLNRKKLCQWTGFPFEIASDDFNEKVDEVVQNFTIAELCGVGLLLGLNCAGTHQEVAERICSVLTDFDLFTQEKLFKNKRVKTRTTEMIR</sequence>
<dbReference type="AlphaFoldDB" id="A0AA38IM93"/>